<dbReference type="RefSeq" id="WP_184028650.1">
    <property type="nucleotide sequence ID" value="NZ_JACHFN010000006.1"/>
</dbReference>
<dbReference type="AlphaFoldDB" id="A0A7W8LQI0"/>
<protein>
    <submittedName>
        <fullName evidence="1">Uncharacterized protein</fullName>
    </submittedName>
</protein>
<organism evidence="1 2">
    <name type="scientific">Deinococcus budaensis</name>
    <dbReference type="NCBI Taxonomy" id="1665626"/>
    <lineage>
        <taxon>Bacteria</taxon>
        <taxon>Thermotogati</taxon>
        <taxon>Deinococcota</taxon>
        <taxon>Deinococci</taxon>
        <taxon>Deinococcales</taxon>
        <taxon>Deinococcaceae</taxon>
        <taxon>Deinococcus</taxon>
    </lineage>
</organism>
<dbReference type="Proteomes" id="UP000525389">
    <property type="component" value="Unassembled WGS sequence"/>
</dbReference>
<accession>A0A7W8LQI0</accession>
<proteinExistence type="predicted"/>
<comment type="caution">
    <text evidence="1">The sequence shown here is derived from an EMBL/GenBank/DDBJ whole genome shotgun (WGS) entry which is preliminary data.</text>
</comment>
<keyword evidence="2" id="KW-1185">Reference proteome</keyword>
<reference evidence="1 2" key="1">
    <citation type="submission" date="2020-08" db="EMBL/GenBank/DDBJ databases">
        <title>Genomic Encyclopedia of Type Strains, Phase IV (KMG-IV): sequencing the most valuable type-strain genomes for metagenomic binning, comparative biology and taxonomic classification.</title>
        <authorList>
            <person name="Goeker M."/>
        </authorList>
    </citation>
    <scope>NUCLEOTIDE SEQUENCE [LARGE SCALE GENOMIC DNA]</scope>
    <source>
        <strain evidence="1 2">DSM 101791</strain>
    </source>
</reference>
<sequence length="47" mass="5167">MTSAHPLNLSPHTGDPEREALWGHPRLLCAELSVSRRECVVLAVGME</sequence>
<evidence type="ECO:0000313" key="1">
    <source>
        <dbReference type="EMBL" id="MBB5234620.1"/>
    </source>
</evidence>
<evidence type="ECO:0000313" key="2">
    <source>
        <dbReference type="Proteomes" id="UP000525389"/>
    </source>
</evidence>
<dbReference type="EMBL" id="JACHFN010000006">
    <property type="protein sequence ID" value="MBB5234620.1"/>
    <property type="molecule type" value="Genomic_DNA"/>
</dbReference>
<name>A0A7W8LQI0_9DEIO</name>
<gene>
    <name evidence="1" type="ORF">HNQ09_002058</name>
</gene>